<dbReference type="InterPro" id="IPR016024">
    <property type="entry name" value="ARM-type_fold"/>
</dbReference>
<proteinExistence type="predicted"/>
<name>A0A382VW31_9ZZZZ</name>
<gene>
    <name evidence="1" type="ORF">METZ01_LOCUS403444</name>
</gene>
<reference evidence="1" key="1">
    <citation type="submission" date="2018-05" db="EMBL/GenBank/DDBJ databases">
        <authorList>
            <person name="Lanie J.A."/>
            <person name="Ng W.-L."/>
            <person name="Kazmierczak K.M."/>
            <person name="Andrzejewski T.M."/>
            <person name="Davidsen T.M."/>
            <person name="Wayne K.J."/>
            <person name="Tettelin H."/>
            <person name="Glass J.I."/>
            <person name="Rusch D."/>
            <person name="Podicherti R."/>
            <person name="Tsui H.-C.T."/>
            <person name="Winkler M.E."/>
        </authorList>
    </citation>
    <scope>NUCLEOTIDE SEQUENCE</scope>
</reference>
<organism evidence="1">
    <name type="scientific">marine metagenome</name>
    <dbReference type="NCBI Taxonomy" id="408172"/>
    <lineage>
        <taxon>unclassified sequences</taxon>
        <taxon>metagenomes</taxon>
        <taxon>ecological metagenomes</taxon>
    </lineage>
</organism>
<dbReference type="Gene3D" id="1.25.10.10">
    <property type="entry name" value="Leucine-rich Repeat Variant"/>
    <property type="match status" value="1"/>
</dbReference>
<sequence>VTRATYDDGSPAWIEKPFGRGRVVYLGHRAGVTYSGQRISIGGRPVIWGDAGRDTLVRPLKELGVSRELTLSEPTVMASALSAKNGTVVVLYNMRPKPIEPLEITLKEDSAPKLVRIFEGDRLVDLPFDFANGKLTITLPRLNVNEGQMIVLRGNSAPADSRPSVMEARAVKLLASDDPMDLSAGAWFAGFHPEWNLQESILPLVGHSRWEVRRSAVEAVGRLRYGPAAPKLADMVEDDPDDHVRADALHALALIDPAVFVPIAMRCAVDANLIVRLET</sequence>
<dbReference type="EMBL" id="UINC01154997">
    <property type="protein sequence ID" value="SVD50590.1"/>
    <property type="molecule type" value="Genomic_DNA"/>
</dbReference>
<evidence type="ECO:0000313" key="1">
    <source>
        <dbReference type="EMBL" id="SVD50590.1"/>
    </source>
</evidence>
<dbReference type="InterPro" id="IPR011989">
    <property type="entry name" value="ARM-like"/>
</dbReference>
<dbReference type="Pfam" id="PF13646">
    <property type="entry name" value="HEAT_2"/>
    <property type="match status" value="1"/>
</dbReference>
<accession>A0A382VW31</accession>
<dbReference type="AlphaFoldDB" id="A0A382VW31"/>
<feature type="non-terminal residue" evidence="1">
    <location>
        <position position="279"/>
    </location>
</feature>
<dbReference type="SUPFAM" id="SSF48371">
    <property type="entry name" value="ARM repeat"/>
    <property type="match status" value="1"/>
</dbReference>
<protein>
    <submittedName>
        <fullName evidence="1">Uncharacterized protein</fullName>
    </submittedName>
</protein>
<feature type="non-terminal residue" evidence="1">
    <location>
        <position position="1"/>
    </location>
</feature>